<comment type="caution">
    <text evidence="1">The sequence shown here is derived from an EMBL/GenBank/DDBJ whole genome shotgun (WGS) entry which is preliminary data.</text>
</comment>
<sequence>FFSENNAWCMETRSGNGKLLLITSIVTVSFVQGKSTTADDSWAVYSPFSISSSPKTVGSIDN</sequence>
<dbReference type="EMBL" id="CAJHJT010000012">
    <property type="protein sequence ID" value="CAD6997701.1"/>
    <property type="molecule type" value="Genomic_DNA"/>
</dbReference>
<proteinExistence type="predicted"/>
<protein>
    <submittedName>
        <fullName evidence="1">(Mediterranean fruit fly) hypothetical protein</fullName>
    </submittedName>
</protein>
<evidence type="ECO:0000313" key="2">
    <source>
        <dbReference type="Proteomes" id="UP000606786"/>
    </source>
</evidence>
<name>A0A811UFX7_CERCA</name>
<evidence type="ECO:0000313" key="1">
    <source>
        <dbReference type="EMBL" id="CAD6997701.1"/>
    </source>
</evidence>
<organism evidence="1 2">
    <name type="scientific">Ceratitis capitata</name>
    <name type="common">Mediterranean fruit fly</name>
    <name type="synonym">Tephritis capitata</name>
    <dbReference type="NCBI Taxonomy" id="7213"/>
    <lineage>
        <taxon>Eukaryota</taxon>
        <taxon>Metazoa</taxon>
        <taxon>Ecdysozoa</taxon>
        <taxon>Arthropoda</taxon>
        <taxon>Hexapoda</taxon>
        <taxon>Insecta</taxon>
        <taxon>Pterygota</taxon>
        <taxon>Neoptera</taxon>
        <taxon>Endopterygota</taxon>
        <taxon>Diptera</taxon>
        <taxon>Brachycera</taxon>
        <taxon>Muscomorpha</taxon>
        <taxon>Tephritoidea</taxon>
        <taxon>Tephritidae</taxon>
        <taxon>Ceratitis</taxon>
        <taxon>Ceratitis</taxon>
    </lineage>
</organism>
<feature type="non-terminal residue" evidence="1">
    <location>
        <position position="1"/>
    </location>
</feature>
<reference evidence="1" key="1">
    <citation type="submission" date="2020-11" db="EMBL/GenBank/DDBJ databases">
        <authorList>
            <person name="Whitehead M."/>
        </authorList>
    </citation>
    <scope>NUCLEOTIDE SEQUENCE</scope>
    <source>
        <strain evidence="1">EGII</strain>
    </source>
</reference>
<keyword evidence="2" id="KW-1185">Reference proteome</keyword>
<gene>
    <name evidence="1" type="ORF">CCAP1982_LOCUS6333</name>
</gene>
<accession>A0A811UFX7</accession>
<dbReference type="AlphaFoldDB" id="A0A811UFX7"/>
<dbReference type="Proteomes" id="UP000606786">
    <property type="component" value="Unassembled WGS sequence"/>
</dbReference>